<dbReference type="SMART" id="SM00382">
    <property type="entry name" value="AAA"/>
    <property type="match status" value="1"/>
</dbReference>
<dbReference type="GO" id="GO:0016887">
    <property type="term" value="F:ATP hydrolysis activity"/>
    <property type="evidence" value="ECO:0007669"/>
    <property type="project" value="InterPro"/>
</dbReference>
<evidence type="ECO:0000256" key="5">
    <source>
        <dbReference type="ARBA" id="ARBA00022519"/>
    </source>
</evidence>
<evidence type="ECO:0000256" key="9">
    <source>
        <dbReference type="ARBA" id="ARBA00022840"/>
    </source>
</evidence>
<comment type="similarity">
    <text evidence="13">Belongs to the ABC transporter superfamily. Glutathione importer (TC 3.A.1.5.11) family.</text>
</comment>
<comment type="function">
    <text evidence="12">Part of the ABC transporter complex GsiABCD involved in glutathione import. Responsible for energy coupling to the transport system.</text>
</comment>
<evidence type="ECO:0000256" key="6">
    <source>
        <dbReference type="ARBA" id="ARBA00022737"/>
    </source>
</evidence>
<name>A0A7Z0I0N8_9RHOB</name>
<comment type="catalytic activity">
    <reaction evidence="16">
        <text>glutathione(out) + ATP + H2O = glutathione(in) + ADP + phosphate + H(+)</text>
        <dbReference type="Rhea" id="RHEA:29791"/>
        <dbReference type="ChEBI" id="CHEBI:15377"/>
        <dbReference type="ChEBI" id="CHEBI:15378"/>
        <dbReference type="ChEBI" id="CHEBI:30616"/>
        <dbReference type="ChEBI" id="CHEBI:43474"/>
        <dbReference type="ChEBI" id="CHEBI:57925"/>
        <dbReference type="ChEBI" id="CHEBI:456216"/>
        <dbReference type="EC" id="7.4.2.10"/>
    </reaction>
</comment>
<keyword evidence="5" id="KW-0997">Cell inner membrane</keyword>
<keyword evidence="7" id="KW-0547">Nucleotide-binding</keyword>
<evidence type="ECO:0000256" key="12">
    <source>
        <dbReference type="ARBA" id="ARBA00037530"/>
    </source>
</evidence>
<keyword evidence="9 19" id="KW-0067">ATP-binding</keyword>
<dbReference type="InterPro" id="IPR003439">
    <property type="entry name" value="ABC_transporter-like_ATP-bd"/>
</dbReference>
<dbReference type="SUPFAM" id="SSF52540">
    <property type="entry name" value="P-loop containing nucleoside triphosphate hydrolases"/>
    <property type="match status" value="1"/>
</dbReference>
<proteinExistence type="inferred from homology"/>
<dbReference type="EC" id="7.4.2.10" evidence="14"/>
<dbReference type="GO" id="GO:0005886">
    <property type="term" value="C:plasma membrane"/>
    <property type="evidence" value="ECO:0007669"/>
    <property type="project" value="UniProtKB-SubCell"/>
</dbReference>
<keyword evidence="20" id="KW-1185">Reference proteome</keyword>
<comment type="caution">
    <text evidence="19">The sequence shown here is derived from an EMBL/GenBank/DDBJ whole genome shotgun (WGS) entry which is preliminary data.</text>
</comment>
<dbReference type="EMBL" id="JACBXS010000020">
    <property type="protein sequence ID" value="NYS25487.1"/>
    <property type="molecule type" value="Genomic_DNA"/>
</dbReference>
<dbReference type="Proteomes" id="UP000529417">
    <property type="component" value="Unassembled WGS sequence"/>
</dbReference>
<organism evidence="19 20">
    <name type="scientific">Rhabdonatronobacter sediminivivens</name>
    <dbReference type="NCBI Taxonomy" id="2743469"/>
    <lineage>
        <taxon>Bacteria</taxon>
        <taxon>Pseudomonadati</taxon>
        <taxon>Pseudomonadota</taxon>
        <taxon>Alphaproteobacteria</taxon>
        <taxon>Rhodobacterales</taxon>
        <taxon>Paracoccaceae</taxon>
        <taxon>Rhabdonatronobacter</taxon>
    </lineage>
</organism>
<dbReference type="GO" id="GO:0055085">
    <property type="term" value="P:transmembrane transport"/>
    <property type="evidence" value="ECO:0007669"/>
    <property type="project" value="UniProtKB-ARBA"/>
</dbReference>
<evidence type="ECO:0000256" key="13">
    <source>
        <dbReference type="ARBA" id="ARBA00038416"/>
    </source>
</evidence>
<feature type="domain" description="ABC transporter" evidence="18">
    <location>
        <begin position="28"/>
        <end position="278"/>
    </location>
</feature>
<keyword evidence="10" id="KW-1278">Translocase</keyword>
<evidence type="ECO:0000256" key="4">
    <source>
        <dbReference type="ARBA" id="ARBA00022475"/>
    </source>
</evidence>
<gene>
    <name evidence="19" type="ORF">HUK65_10830</name>
</gene>
<keyword evidence="3" id="KW-0813">Transport</keyword>
<dbReference type="FunFam" id="3.40.50.300:FF:000016">
    <property type="entry name" value="Oligopeptide ABC transporter ATP-binding component"/>
    <property type="match status" value="1"/>
</dbReference>
<dbReference type="Pfam" id="PF00005">
    <property type="entry name" value="ABC_tran"/>
    <property type="match status" value="1"/>
</dbReference>
<protein>
    <recommendedName>
        <fullName evidence="15">Glutathione import ATP-binding protein GsiA</fullName>
        <ecNumber evidence="14">7.4.2.10</ecNumber>
    </recommendedName>
</protein>
<dbReference type="PROSITE" id="PS00211">
    <property type="entry name" value="ABC_TRANSPORTER_1"/>
    <property type="match status" value="1"/>
</dbReference>
<dbReference type="AlphaFoldDB" id="A0A7Z0I0N8"/>
<dbReference type="InterPro" id="IPR027417">
    <property type="entry name" value="P-loop_NTPase"/>
</dbReference>
<dbReference type="Gene3D" id="3.40.50.300">
    <property type="entry name" value="P-loop containing nucleotide triphosphate hydrolases"/>
    <property type="match status" value="1"/>
</dbReference>
<dbReference type="InterPro" id="IPR050319">
    <property type="entry name" value="ABC_transp_ATP-bind"/>
</dbReference>
<evidence type="ECO:0000256" key="10">
    <source>
        <dbReference type="ARBA" id="ARBA00022967"/>
    </source>
</evidence>
<dbReference type="PANTHER" id="PTHR43776:SF15">
    <property type="entry name" value="GLUTATHIONE IMPORT ATP-BINDING PROTEIN GSIA"/>
    <property type="match status" value="1"/>
</dbReference>
<evidence type="ECO:0000313" key="19">
    <source>
        <dbReference type="EMBL" id="NYS25487.1"/>
    </source>
</evidence>
<evidence type="ECO:0000256" key="17">
    <source>
        <dbReference type="SAM" id="MobiDB-lite"/>
    </source>
</evidence>
<evidence type="ECO:0000256" key="14">
    <source>
        <dbReference type="ARBA" id="ARBA00039050"/>
    </source>
</evidence>
<keyword evidence="6" id="KW-0677">Repeat</keyword>
<feature type="region of interest" description="Disordered" evidence="17">
    <location>
        <begin position="349"/>
        <end position="383"/>
    </location>
</feature>
<comment type="subunit">
    <text evidence="2">The complex is composed of two ATP-binding proteins (GsiA), two transmembrane proteins (GsiC and GsiD) and a solute-binding protein (GsiB).</text>
</comment>
<evidence type="ECO:0000256" key="16">
    <source>
        <dbReference type="ARBA" id="ARBA00047640"/>
    </source>
</evidence>
<keyword evidence="11" id="KW-0472">Membrane</keyword>
<evidence type="ECO:0000256" key="11">
    <source>
        <dbReference type="ARBA" id="ARBA00023136"/>
    </source>
</evidence>
<dbReference type="GO" id="GO:0015833">
    <property type="term" value="P:peptide transport"/>
    <property type="evidence" value="ECO:0007669"/>
    <property type="project" value="InterPro"/>
</dbReference>
<sequence length="383" mass="41373">MNFFKLTKATVAAPADPRDRGGPRQPMLIARNLRKHFPITGGLLGRTVASVRAVDDVSFAVRKGETLGVVGESGCGKSTLAKLLMHLVPPDSGELIFDGLEVGARDGLRLRDLRRNMQMVFQDSASSLNPRMPIEESVAYGPRVHGMGRAQARAHAISLLEQVGLPARLFAGRYPHELSGGQKQRVNIARALALDPRMLILDEAVSALDKSVEAQVLNLLRRLKAEFNLTYLFISHDLHVVQYISDRVMVMYLGEVVEIGPVERIYASATHPYTRALLASQLHADPRARVTEPPITGDPPNPVNPPGGCRFHTRCPFAETICSQTAPALTPLPAASEHVVACHMADPASGHTRAGAQARPGLVPSAFADTPGPDRTSKEGVRA</sequence>
<dbReference type="InterPro" id="IPR017871">
    <property type="entry name" value="ABC_transporter-like_CS"/>
</dbReference>
<comment type="subcellular location">
    <subcellularLocation>
        <location evidence="1">Cell inner membrane</location>
        <topology evidence="1">Peripheral membrane protein</topology>
    </subcellularLocation>
</comment>
<accession>A0A7Z0I0N8</accession>
<evidence type="ECO:0000256" key="2">
    <source>
        <dbReference type="ARBA" id="ARBA00011469"/>
    </source>
</evidence>
<dbReference type="InterPro" id="IPR013563">
    <property type="entry name" value="Oligopep_ABC_C"/>
</dbReference>
<dbReference type="GO" id="GO:0005524">
    <property type="term" value="F:ATP binding"/>
    <property type="evidence" value="ECO:0007669"/>
    <property type="project" value="UniProtKB-KW"/>
</dbReference>
<dbReference type="Pfam" id="PF08352">
    <property type="entry name" value="oligo_HPY"/>
    <property type="match status" value="1"/>
</dbReference>
<keyword evidence="8" id="KW-0378">Hydrolase</keyword>
<evidence type="ECO:0000313" key="20">
    <source>
        <dbReference type="Proteomes" id="UP000529417"/>
    </source>
</evidence>
<dbReference type="InterPro" id="IPR003593">
    <property type="entry name" value="AAA+_ATPase"/>
</dbReference>
<keyword evidence="4" id="KW-1003">Cell membrane</keyword>
<evidence type="ECO:0000256" key="3">
    <source>
        <dbReference type="ARBA" id="ARBA00022448"/>
    </source>
</evidence>
<dbReference type="PANTHER" id="PTHR43776">
    <property type="entry name" value="TRANSPORT ATP-BINDING PROTEIN"/>
    <property type="match status" value="1"/>
</dbReference>
<dbReference type="PROSITE" id="PS50893">
    <property type="entry name" value="ABC_TRANSPORTER_2"/>
    <property type="match status" value="1"/>
</dbReference>
<evidence type="ECO:0000256" key="15">
    <source>
        <dbReference type="ARBA" id="ARBA00041187"/>
    </source>
</evidence>
<reference evidence="19 20" key="1">
    <citation type="journal article" date="2000" name="Arch. Microbiol.">
        <title>Rhodobaca bogoriensis gen. nov. and sp. nov., an alkaliphilic purple nonsulfur bacterium from African Rift Valley soda lakes.</title>
        <authorList>
            <person name="Milford A.D."/>
            <person name="Achenbach L.A."/>
            <person name="Jung D.O."/>
            <person name="Madigan M.T."/>
        </authorList>
    </citation>
    <scope>NUCLEOTIDE SEQUENCE [LARGE SCALE GENOMIC DNA]</scope>
    <source>
        <strain evidence="19 20">2376</strain>
    </source>
</reference>
<evidence type="ECO:0000259" key="18">
    <source>
        <dbReference type="PROSITE" id="PS50893"/>
    </source>
</evidence>
<evidence type="ECO:0000256" key="1">
    <source>
        <dbReference type="ARBA" id="ARBA00004417"/>
    </source>
</evidence>
<evidence type="ECO:0000256" key="8">
    <source>
        <dbReference type="ARBA" id="ARBA00022801"/>
    </source>
</evidence>
<evidence type="ECO:0000256" key="7">
    <source>
        <dbReference type="ARBA" id="ARBA00022741"/>
    </source>
</evidence>
<dbReference type="CDD" id="cd03257">
    <property type="entry name" value="ABC_NikE_OppD_transporters"/>
    <property type="match status" value="1"/>
</dbReference>
<dbReference type="NCBIfam" id="TIGR01727">
    <property type="entry name" value="oligo_HPY"/>
    <property type="match status" value="1"/>
</dbReference>